<proteinExistence type="predicted"/>
<feature type="transmembrane region" description="Helical" evidence="1">
    <location>
        <begin position="54"/>
        <end position="75"/>
    </location>
</feature>
<keyword evidence="1" id="KW-1133">Transmembrane helix</keyword>
<comment type="caution">
    <text evidence="3">The sequence shown here is derived from an EMBL/GenBank/DDBJ whole genome shotgun (WGS) entry which is preliminary data.</text>
</comment>
<dbReference type="PATRIC" id="fig|187330.3.peg.2183"/>
<evidence type="ECO:0000313" key="4">
    <source>
        <dbReference type="Proteomes" id="UP000037848"/>
    </source>
</evidence>
<dbReference type="Pfam" id="PF01433">
    <property type="entry name" value="Peptidase_M1"/>
    <property type="match status" value="1"/>
</dbReference>
<dbReference type="RefSeq" id="WP_054455606.1">
    <property type="nucleotide sequence ID" value="NZ_LHPH01000025.1"/>
</dbReference>
<feature type="transmembrane region" description="Helical" evidence="1">
    <location>
        <begin position="527"/>
        <end position="544"/>
    </location>
</feature>
<feature type="transmembrane region" description="Helical" evidence="1">
    <location>
        <begin position="146"/>
        <end position="172"/>
    </location>
</feature>
<reference evidence="3 4" key="1">
    <citation type="submission" date="2015-08" db="EMBL/GenBank/DDBJ databases">
        <title>Draft Genome Sequence of Pseudoalteromonas porphyrae UCD-SED14.</title>
        <authorList>
            <person name="Coil D.A."/>
            <person name="Jospin G."/>
            <person name="Lee R.D."/>
            <person name="Eisen J.A."/>
        </authorList>
    </citation>
    <scope>NUCLEOTIDE SEQUENCE [LARGE SCALE GENOMIC DNA]</scope>
    <source>
        <strain evidence="3 4">UCD-SED14</strain>
    </source>
</reference>
<feature type="transmembrane region" description="Helical" evidence="1">
    <location>
        <begin position="443"/>
        <end position="465"/>
    </location>
</feature>
<feature type="transmembrane region" description="Helical" evidence="1">
    <location>
        <begin position="408"/>
        <end position="431"/>
    </location>
</feature>
<dbReference type="GO" id="GO:0008270">
    <property type="term" value="F:zinc ion binding"/>
    <property type="evidence" value="ECO:0007669"/>
    <property type="project" value="InterPro"/>
</dbReference>
<keyword evidence="4" id="KW-1185">Reference proteome</keyword>
<dbReference type="InterPro" id="IPR014782">
    <property type="entry name" value="Peptidase_M1_dom"/>
</dbReference>
<dbReference type="OrthoDB" id="100605at2"/>
<evidence type="ECO:0000256" key="1">
    <source>
        <dbReference type="SAM" id="Phobius"/>
    </source>
</evidence>
<dbReference type="InterPro" id="IPR027268">
    <property type="entry name" value="Peptidase_M4/M1_CTD_sf"/>
</dbReference>
<dbReference type="STRING" id="187330.AMS58_17940"/>
<feature type="transmembrane region" description="Helical" evidence="1">
    <location>
        <begin position="477"/>
        <end position="494"/>
    </location>
</feature>
<protein>
    <recommendedName>
        <fullName evidence="2">Peptidase M1 membrane alanine aminopeptidase domain-containing protein</fullName>
    </recommendedName>
</protein>
<feature type="transmembrane region" description="Helical" evidence="1">
    <location>
        <begin position="565"/>
        <end position="587"/>
    </location>
</feature>
<dbReference type="GO" id="GO:0008237">
    <property type="term" value="F:metallopeptidase activity"/>
    <property type="evidence" value="ECO:0007669"/>
    <property type="project" value="InterPro"/>
</dbReference>
<gene>
    <name evidence="3" type="ORF">ADS77_17710</name>
</gene>
<evidence type="ECO:0000259" key="2">
    <source>
        <dbReference type="Pfam" id="PF01433"/>
    </source>
</evidence>
<sequence>MLFNMVRFELRYFMRQPSFYITSLILFFLTFMASVSDSVQIGGSSNVNINSPYAILQVIAIMSVFAIFLVVNFVGSSAIRDDVSKLNELVLSKPLNIAQYRAGRFIGAYLVTLLVFSTTMLGVWVGSGFGSLMGWLDSEMVGENKLSYYLVPFFYIAVPSLFVISSLINAVAMRFRSMVALYLVAVALLISYLVGSNIFSDIQYREISAYLDMFGMSAMRMQMEYWTIAQRNVMEITLTDQLLHNRLIWVGIALVALVTAALNTSHHLVQKQKVKGKANKDNNTNSAAALSFNIKAKATGSNAWSQFSTRTVFEVKQVIKSYSFGILLILSLATLIPALVGSMGAYGTDVWPVTFRMVELIQGSFGILMMIVLVYYCGELVWHDRESRMAEIVDAYPVANWVFWGSKYVALSAVLLLLCAFGSVVTLFYQMIMGMANFDIAQYVIRLGYLFVLVLVFQGGFAFLLQVISPNKYVGMGLYVLYFIATLVMSNYGFEHNMFAIGSTPDAPYSDINGYGHFLTAVHWYNLYWLGFSMIIAALSYALWPRGAGQDLKARVKLLGYQLGNSGKVVMVCGTLIFVGTGSYIYYNTKVLNPFITSDQYEDLQEQYEREFGQFVDAAVPIPTDVVVTANIYPQERRITATVVMQVENKSQQPITRLLVNKPDHTHNWSVEVDGGQLGELNELYRHAWLDFAQPMQPNESREIVMSVERYTKGFVDRGSDERLVYNGTFIDNTALFPSFGYSFGKQIQDKNERRQRGLPELKRGNKIEETQYHNQPLFADNYVSFAATITTDESQIAMVPGYLQSQSTKDGRTTFVYEMDAPMLHFYNLLSMELEVKKELHNGVNIEVYHHKDHAWNVDTMIQSTKDSLDYFSKEFGPYQHKQMRIIEFPRYRSFAQSFANTVPYSENMGFITDTRDPDNINFPYYVTSHELAHQWWAHQVIGANVEGSNILSEMLSQYAAIMVMKEKYGENNLRKFLKYELDRYLFGRTTEPYEERTLARAAGQQYIHYNKGAVVMMAIHDLLGEQRVNAALRAFLQDYQYAQERYPTTLDFIAYLKRGTSEQEQAFIEDQFNAITLYDLKISDVDVQEAESAGEEHTITLIISAAKKHADGEGNEVDVPLIQMIDVALFSADPNEIHDTDTVIYMQKHEIKTGENTLILKVTELPKYAGVDPFIKLIDKKSGDNIKAL</sequence>
<organism evidence="3 4">
    <name type="scientific">Pseudoalteromonas porphyrae</name>
    <dbReference type="NCBI Taxonomy" id="187330"/>
    <lineage>
        <taxon>Bacteria</taxon>
        <taxon>Pseudomonadati</taxon>
        <taxon>Pseudomonadota</taxon>
        <taxon>Gammaproteobacteria</taxon>
        <taxon>Alteromonadales</taxon>
        <taxon>Pseudoalteromonadaceae</taxon>
        <taxon>Pseudoalteromonas</taxon>
    </lineage>
</organism>
<keyword evidence="1" id="KW-0812">Transmembrane</keyword>
<dbReference type="SUPFAM" id="SSF55486">
    <property type="entry name" value="Metalloproteases ('zincins'), catalytic domain"/>
    <property type="match status" value="1"/>
</dbReference>
<feature type="transmembrane region" description="Helical" evidence="1">
    <location>
        <begin position="179"/>
        <end position="199"/>
    </location>
</feature>
<dbReference type="EMBL" id="LHPH01000025">
    <property type="protein sequence ID" value="KPH58619.1"/>
    <property type="molecule type" value="Genomic_DNA"/>
</dbReference>
<feature type="transmembrane region" description="Helical" evidence="1">
    <location>
        <begin position="106"/>
        <end position="126"/>
    </location>
</feature>
<name>A0A0N0LWD6_9GAMM</name>
<feature type="transmembrane region" description="Helical" evidence="1">
    <location>
        <begin position="247"/>
        <end position="269"/>
    </location>
</feature>
<dbReference type="Gene3D" id="1.10.390.10">
    <property type="entry name" value="Neutral Protease Domain 2"/>
    <property type="match status" value="1"/>
</dbReference>
<dbReference type="Proteomes" id="UP000037848">
    <property type="component" value="Unassembled WGS sequence"/>
</dbReference>
<feature type="transmembrane region" description="Helical" evidence="1">
    <location>
        <begin position="322"/>
        <end position="340"/>
    </location>
</feature>
<feature type="transmembrane region" description="Helical" evidence="1">
    <location>
        <begin position="360"/>
        <end position="382"/>
    </location>
</feature>
<accession>A0A0N0LWD6</accession>
<dbReference type="AlphaFoldDB" id="A0A0N0LWD6"/>
<keyword evidence="1" id="KW-0472">Membrane</keyword>
<feature type="domain" description="Peptidase M1 membrane alanine aminopeptidase" evidence="2">
    <location>
        <begin position="864"/>
        <end position="1048"/>
    </location>
</feature>
<evidence type="ECO:0000313" key="3">
    <source>
        <dbReference type="EMBL" id="KPH58619.1"/>
    </source>
</evidence>